<comment type="caution">
    <text evidence="2">The sequence shown here is derived from an EMBL/GenBank/DDBJ whole genome shotgun (WGS) entry which is preliminary data.</text>
</comment>
<name>A0A0V1CTC4_TRIBR</name>
<evidence type="ECO:0000256" key="1">
    <source>
        <dbReference type="SAM" id="MobiDB-lite"/>
    </source>
</evidence>
<dbReference type="AlphaFoldDB" id="A0A0V1CTC4"/>
<evidence type="ECO:0000313" key="2">
    <source>
        <dbReference type="EMBL" id="KRY51923.1"/>
    </source>
</evidence>
<evidence type="ECO:0000313" key="3">
    <source>
        <dbReference type="Proteomes" id="UP000054653"/>
    </source>
</evidence>
<proteinExistence type="predicted"/>
<protein>
    <submittedName>
        <fullName evidence="2">Uncharacterized protein</fullName>
    </submittedName>
</protein>
<organism evidence="2 3">
    <name type="scientific">Trichinella britovi</name>
    <name type="common">Parasitic roundworm</name>
    <dbReference type="NCBI Taxonomy" id="45882"/>
    <lineage>
        <taxon>Eukaryota</taxon>
        <taxon>Metazoa</taxon>
        <taxon>Ecdysozoa</taxon>
        <taxon>Nematoda</taxon>
        <taxon>Enoplea</taxon>
        <taxon>Dorylaimia</taxon>
        <taxon>Trichinellida</taxon>
        <taxon>Trichinellidae</taxon>
        <taxon>Trichinella</taxon>
    </lineage>
</organism>
<feature type="region of interest" description="Disordered" evidence="1">
    <location>
        <begin position="1"/>
        <end position="26"/>
    </location>
</feature>
<accession>A0A0V1CTC4</accession>
<gene>
    <name evidence="2" type="ORF">T03_10977</name>
</gene>
<dbReference type="EMBL" id="JYDI01000114">
    <property type="protein sequence ID" value="KRY51923.1"/>
    <property type="molecule type" value="Genomic_DNA"/>
</dbReference>
<reference evidence="2 3" key="1">
    <citation type="submission" date="2015-01" db="EMBL/GenBank/DDBJ databases">
        <title>Evolution of Trichinella species and genotypes.</title>
        <authorList>
            <person name="Korhonen P.K."/>
            <person name="Edoardo P."/>
            <person name="Giuseppe L.R."/>
            <person name="Gasser R.B."/>
        </authorList>
    </citation>
    <scope>NUCLEOTIDE SEQUENCE [LARGE SCALE GENOMIC DNA]</scope>
    <source>
        <strain evidence="2">ISS120</strain>
    </source>
</reference>
<feature type="compositionally biased region" description="Gly residues" evidence="1">
    <location>
        <begin position="1"/>
        <end position="10"/>
    </location>
</feature>
<dbReference type="Proteomes" id="UP000054653">
    <property type="component" value="Unassembled WGS sequence"/>
</dbReference>
<keyword evidence="3" id="KW-1185">Reference proteome</keyword>
<feature type="compositionally biased region" description="Polar residues" evidence="1">
    <location>
        <begin position="13"/>
        <end position="26"/>
    </location>
</feature>
<sequence>MRTIGDGHGLLHGSTTSHAVRTPKTSNKADFWPSKLAMSWTCISCLSGNALGLLTAQAQYVQLCSVTSYAQITSPH</sequence>